<feature type="non-terminal residue" evidence="1">
    <location>
        <position position="1"/>
    </location>
</feature>
<protein>
    <submittedName>
        <fullName evidence="1">Uncharacterized protein</fullName>
    </submittedName>
</protein>
<dbReference type="Proteomes" id="UP000053660">
    <property type="component" value="Unassembled WGS sequence"/>
</dbReference>
<organism evidence="1 2">
    <name type="scientific">Oesophagostomum dentatum</name>
    <name type="common">Nodular worm</name>
    <dbReference type="NCBI Taxonomy" id="61180"/>
    <lineage>
        <taxon>Eukaryota</taxon>
        <taxon>Metazoa</taxon>
        <taxon>Ecdysozoa</taxon>
        <taxon>Nematoda</taxon>
        <taxon>Chromadorea</taxon>
        <taxon>Rhabditida</taxon>
        <taxon>Rhabditina</taxon>
        <taxon>Rhabditomorpha</taxon>
        <taxon>Strongyloidea</taxon>
        <taxon>Strongylidae</taxon>
        <taxon>Oesophagostomum</taxon>
    </lineage>
</organism>
<reference evidence="1 2" key="1">
    <citation type="submission" date="2014-03" db="EMBL/GenBank/DDBJ databases">
        <title>Draft genome of the hookworm Oesophagostomum dentatum.</title>
        <authorList>
            <person name="Mitreva M."/>
        </authorList>
    </citation>
    <scope>NUCLEOTIDE SEQUENCE [LARGE SCALE GENOMIC DNA]</scope>
    <source>
        <strain evidence="1 2">OD-Hann</strain>
    </source>
</reference>
<keyword evidence="2" id="KW-1185">Reference proteome</keyword>
<dbReference type="OrthoDB" id="5867936at2759"/>
<evidence type="ECO:0000313" key="1">
    <source>
        <dbReference type="EMBL" id="KHJ77933.1"/>
    </source>
</evidence>
<gene>
    <name evidence="1" type="ORF">OESDEN_22447</name>
</gene>
<proteinExistence type="predicted"/>
<evidence type="ECO:0000313" key="2">
    <source>
        <dbReference type="Proteomes" id="UP000053660"/>
    </source>
</evidence>
<sequence length="277" mass="31757">EFPWTTTNQPAVTEVDFGSLLKDYGQPLVIHFYNDLCGNPVSRIGDFQDVSLTEAVKALNAQPSYTQSVNLVVRIDCCSEDEIATVLPVLRLLLFRCRINFSRTEWERCVLQMVDYKFSDRIVELLAEFADKILELNIGSVQFVKEQRRRNITSEEAEYVLQLLKIWVQRCYSTLRCLRIFAFIRIDANLSLILNRCLILTHLTISRIEDVSYSCFDTIESLELNGCGMGYSDDDLEIGKCLTKYFPSVHVIGFREVCFDPVLTTLIRLAGTVYFGP</sequence>
<dbReference type="EMBL" id="KN610275">
    <property type="protein sequence ID" value="KHJ77933.1"/>
    <property type="molecule type" value="Genomic_DNA"/>
</dbReference>
<dbReference type="AlphaFoldDB" id="A0A0B1RXY2"/>
<name>A0A0B1RXY2_OESDE</name>
<accession>A0A0B1RXY2</accession>